<reference evidence="1 2" key="1">
    <citation type="journal article" date="2014" name="Genome Biol. Evol.">
        <title>The secreted proteins of Achlya hypogyna and Thraustotheca clavata identify the ancestral oomycete secretome and reveal gene acquisitions by horizontal gene transfer.</title>
        <authorList>
            <person name="Misner I."/>
            <person name="Blouin N."/>
            <person name="Leonard G."/>
            <person name="Richards T.A."/>
            <person name="Lane C.E."/>
        </authorList>
    </citation>
    <scope>NUCLEOTIDE SEQUENCE [LARGE SCALE GENOMIC DNA]</scope>
    <source>
        <strain evidence="1 2">ATCC 48635</strain>
    </source>
</reference>
<accession>A0A1V9Y5M4</accession>
<keyword evidence="2" id="KW-1185">Reference proteome</keyword>
<dbReference type="InterPro" id="IPR036397">
    <property type="entry name" value="RNaseH_sf"/>
</dbReference>
<dbReference type="PANTHER" id="PTHR33939:SF1">
    <property type="entry name" value="DUF4371 DOMAIN-CONTAINING PROTEIN"/>
    <property type="match status" value="1"/>
</dbReference>
<comment type="caution">
    <text evidence="1">The sequence shown here is derived from an EMBL/GenBank/DDBJ whole genome shotgun (WGS) entry which is preliminary data.</text>
</comment>
<protein>
    <recommendedName>
        <fullName evidence="3">Tc1-like transposase DDE domain-containing protein</fullName>
    </recommendedName>
</protein>
<proteinExistence type="predicted"/>
<dbReference type="EMBL" id="JNBR01002848">
    <property type="protein sequence ID" value="OQR80978.1"/>
    <property type="molecule type" value="Genomic_DNA"/>
</dbReference>
<dbReference type="Proteomes" id="UP000243579">
    <property type="component" value="Unassembled WGS sequence"/>
</dbReference>
<sequence>MRRVLRRLGFRAWYIRTKLSNRTHGRTVILPEIYLDESFCNLHHVAPRSWLDSTRIRYGPSGKGDRGRGIFYGLSMVKAELLELARHNREPPQYACVAIARSWGHRVLFTPPYHPELQPIEIIWAVRKYTIARAPALTMAELSAKISSAFQDHVSDGTWLGAFSKVKSFEDKNLSFMEVDIVADHNDSANEGIDDDSALADALLAEDAEFLE</sequence>
<evidence type="ECO:0000313" key="2">
    <source>
        <dbReference type="Proteomes" id="UP000243579"/>
    </source>
</evidence>
<organism evidence="1 2">
    <name type="scientific">Achlya hypogyna</name>
    <name type="common">Oomycete</name>
    <name type="synonym">Protoachlya hypogyna</name>
    <dbReference type="NCBI Taxonomy" id="1202772"/>
    <lineage>
        <taxon>Eukaryota</taxon>
        <taxon>Sar</taxon>
        <taxon>Stramenopiles</taxon>
        <taxon>Oomycota</taxon>
        <taxon>Saprolegniomycetes</taxon>
        <taxon>Saprolegniales</taxon>
        <taxon>Achlyaceae</taxon>
        <taxon>Achlya</taxon>
    </lineage>
</organism>
<evidence type="ECO:0000313" key="1">
    <source>
        <dbReference type="EMBL" id="OQR80978.1"/>
    </source>
</evidence>
<dbReference type="Gene3D" id="3.30.420.10">
    <property type="entry name" value="Ribonuclease H-like superfamily/Ribonuclease H"/>
    <property type="match status" value="1"/>
</dbReference>
<dbReference type="PANTHER" id="PTHR33939">
    <property type="entry name" value="PROTEIN CBG22215"/>
    <property type="match status" value="1"/>
</dbReference>
<evidence type="ECO:0008006" key="3">
    <source>
        <dbReference type="Google" id="ProtNLM"/>
    </source>
</evidence>
<gene>
    <name evidence="1" type="ORF">ACHHYP_20840</name>
</gene>
<dbReference type="GO" id="GO:0003676">
    <property type="term" value="F:nucleic acid binding"/>
    <property type="evidence" value="ECO:0007669"/>
    <property type="project" value="InterPro"/>
</dbReference>
<name>A0A1V9Y5M4_ACHHY</name>
<dbReference type="OrthoDB" id="74500at2759"/>
<dbReference type="AlphaFoldDB" id="A0A1V9Y5M4"/>